<comment type="caution">
    <text evidence="1">The sequence shown here is derived from an EMBL/GenBank/DDBJ whole genome shotgun (WGS) entry which is preliminary data.</text>
</comment>
<gene>
    <name evidence="1" type="ORF">ACFFN1_06875</name>
</gene>
<dbReference type="Proteomes" id="UP001589707">
    <property type="component" value="Unassembled WGS sequence"/>
</dbReference>
<dbReference type="EMBL" id="JBHMAU010000046">
    <property type="protein sequence ID" value="MFB9776125.1"/>
    <property type="molecule type" value="Genomic_DNA"/>
</dbReference>
<evidence type="ECO:0000313" key="1">
    <source>
        <dbReference type="EMBL" id="MFB9776125.1"/>
    </source>
</evidence>
<keyword evidence="2" id="KW-1185">Reference proteome</keyword>
<name>A0ABV5X0Z4_9MICO</name>
<protein>
    <recommendedName>
        <fullName evidence="3">Phage portal protein, SPP1 Gp6-like</fullName>
    </recommendedName>
</protein>
<evidence type="ECO:0000313" key="2">
    <source>
        <dbReference type="Proteomes" id="UP001589707"/>
    </source>
</evidence>
<sequence>MRELTAQEWGLISEMHSLIVMKRRRNQLRTKYFEGKKRLDSFGISVPPQLRDFETVIGWPAKACTTKSRRIKPEGFTLSHPSELLDEIREEFAAARMQWLERQAIDAAVQHSVAFVFQSRGVAGEPDVVTVVKDAEQATAKLDPRTGQTVAALEMVSNTRWLLHTPGMVTLCASQLGKWVAVDDYPTVPGRVFCVPYIHGATLKRPFGQSRITRPVMGFTDMAVRTLLRQEVSAEFYSAPQRYMLGATDDMFTDEDGNPIPAWEAMIGALLVAPDPDPDENPDAKRVDVGEFRQMSMEPHSAHMRTIAMMFSGETSIPPGYLGIIQDNPESAEAKWASEEDLVSSAEAEFPGIDMARTQLAKDRVALLHGEWTDTMAADLKTLTTHFRSPSTPTQQTLSQAVATEVGAGILPPTGRVTWERMGYSQSMIDQLEKNQREDDVRKLTEAVREGAAKRQTYERVGELAGRRGNTD</sequence>
<organism evidence="1 2">
    <name type="scientific">Brevibacterium otitidis</name>
    <dbReference type="NCBI Taxonomy" id="53364"/>
    <lineage>
        <taxon>Bacteria</taxon>
        <taxon>Bacillati</taxon>
        <taxon>Actinomycetota</taxon>
        <taxon>Actinomycetes</taxon>
        <taxon>Micrococcales</taxon>
        <taxon>Brevibacteriaceae</taxon>
        <taxon>Brevibacterium</taxon>
    </lineage>
</organism>
<proteinExistence type="predicted"/>
<reference evidence="1 2" key="1">
    <citation type="submission" date="2024-09" db="EMBL/GenBank/DDBJ databases">
        <authorList>
            <person name="Sun Q."/>
            <person name="Mori K."/>
        </authorList>
    </citation>
    <scope>NUCLEOTIDE SEQUENCE [LARGE SCALE GENOMIC DNA]</scope>
    <source>
        <strain evidence="1 2">JCM 11683</strain>
    </source>
</reference>
<dbReference type="RefSeq" id="WP_376839823.1">
    <property type="nucleotide sequence ID" value="NZ_JBHMAU010000046.1"/>
</dbReference>
<evidence type="ECO:0008006" key="3">
    <source>
        <dbReference type="Google" id="ProtNLM"/>
    </source>
</evidence>
<accession>A0ABV5X0Z4</accession>